<reference evidence="6 7" key="1">
    <citation type="submission" date="2018-05" db="EMBL/GenBank/DDBJ databases">
        <title>Genome sequencing and assembly of the regulated plant pathogen Lachnellula willkommii and related sister species for the development of diagnostic species identification markers.</title>
        <authorList>
            <person name="Giroux E."/>
            <person name="Bilodeau G."/>
        </authorList>
    </citation>
    <scope>NUCLEOTIDE SEQUENCE [LARGE SCALE GENOMIC DNA]</scope>
    <source>
        <strain evidence="6 7">CBS 268.59</strain>
    </source>
</reference>
<dbReference type="InterPro" id="IPR036390">
    <property type="entry name" value="WH_DNA-bd_sf"/>
</dbReference>
<dbReference type="Gene3D" id="3.40.50.150">
    <property type="entry name" value="Vaccinia Virus protein VP39"/>
    <property type="match status" value="1"/>
</dbReference>
<dbReference type="GO" id="GO:0008171">
    <property type="term" value="F:O-methyltransferase activity"/>
    <property type="evidence" value="ECO:0007669"/>
    <property type="project" value="InterPro"/>
</dbReference>
<evidence type="ECO:0000313" key="7">
    <source>
        <dbReference type="Proteomes" id="UP000469558"/>
    </source>
</evidence>
<dbReference type="InterPro" id="IPR036388">
    <property type="entry name" value="WH-like_DNA-bd_sf"/>
</dbReference>
<evidence type="ECO:0000256" key="4">
    <source>
        <dbReference type="PIRSR" id="PIRSR005739-1"/>
    </source>
</evidence>
<gene>
    <name evidence="6" type="primary">asqD_4</name>
    <name evidence="6" type="ORF">LSUE1_G008408</name>
</gene>
<evidence type="ECO:0000259" key="5">
    <source>
        <dbReference type="Pfam" id="PF00891"/>
    </source>
</evidence>
<dbReference type="SUPFAM" id="SSF46785">
    <property type="entry name" value="Winged helix' DNA-binding domain"/>
    <property type="match status" value="1"/>
</dbReference>
<dbReference type="Gene3D" id="1.10.10.10">
    <property type="entry name" value="Winged helix-like DNA-binding domain superfamily/Winged helix DNA-binding domain"/>
    <property type="match status" value="1"/>
</dbReference>
<evidence type="ECO:0000256" key="3">
    <source>
        <dbReference type="ARBA" id="ARBA00022691"/>
    </source>
</evidence>
<dbReference type="Pfam" id="PF00891">
    <property type="entry name" value="Methyltransf_2"/>
    <property type="match status" value="1"/>
</dbReference>
<evidence type="ECO:0000256" key="2">
    <source>
        <dbReference type="ARBA" id="ARBA00022679"/>
    </source>
</evidence>
<comment type="caution">
    <text evidence="6">The sequence shown here is derived from an EMBL/GenBank/DDBJ whole genome shotgun (WGS) entry which is preliminary data.</text>
</comment>
<dbReference type="InterPro" id="IPR016461">
    <property type="entry name" value="COMT-like"/>
</dbReference>
<keyword evidence="7" id="KW-1185">Reference proteome</keyword>
<keyword evidence="3" id="KW-0949">S-adenosyl-L-methionine</keyword>
<dbReference type="PANTHER" id="PTHR43712">
    <property type="entry name" value="PUTATIVE (AFU_ORTHOLOGUE AFUA_4G14580)-RELATED"/>
    <property type="match status" value="1"/>
</dbReference>
<keyword evidence="2" id="KW-0808">Transferase</keyword>
<sequence length="398" mass="44287">MAKSSMELTTPILKKLGEAVQQSADGKNQEIARLEAIRLAQLVLSNLRSPDEVAFETAFLGTQAVCCRIAIKLDLFGILSRSSRSMSVTELATITKAEPLLLVRITRMLGAMRLVEEVGKQEYRALPVTTVMANPIRAAVHCHAWDQSVPCLSRFPEYLDKYGLKCPSDQTTGLFQYAFKTDQGAFDYWFSRPEILDLVNTVMEGARGASPSWAEWFPIQERIIDGAKTDNSVLVVDVGGGRGHNLEEFRKRYPQPKGRLVLQDLEPVMNDARTVHEDITILPYDFFKPQPIRGARAYYFAHIFHDWAEAQSLVILKHTAAAMTKGYSKVFINDFILPDTGASLTQSGLDITMMSVNAGIERSQDQWTDLLDKAGFAVVKFWLPNGPGEGIVEAVLKG</sequence>
<evidence type="ECO:0000313" key="6">
    <source>
        <dbReference type="EMBL" id="TVY64165.1"/>
    </source>
</evidence>
<feature type="active site" description="Proton acceptor" evidence="4">
    <location>
        <position position="305"/>
    </location>
</feature>
<organism evidence="6 7">
    <name type="scientific">Lachnellula suecica</name>
    <dbReference type="NCBI Taxonomy" id="602035"/>
    <lineage>
        <taxon>Eukaryota</taxon>
        <taxon>Fungi</taxon>
        <taxon>Dikarya</taxon>
        <taxon>Ascomycota</taxon>
        <taxon>Pezizomycotina</taxon>
        <taxon>Leotiomycetes</taxon>
        <taxon>Helotiales</taxon>
        <taxon>Lachnaceae</taxon>
        <taxon>Lachnellula</taxon>
    </lineage>
</organism>
<dbReference type="Proteomes" id="UP000469558">
    <property type="component" value="Unassembled WGS sequence"/>
</dbReference>
<feature type="domain" description="O-methyltransferase C-terminal" evidence="5">
    <location>
        <begin position="223"/>
        <end position="377"/>
    </location>
</feature>
<dbReference type="PANTHER" id="PTHR43712:SF1">
    <property type="entry name" value="HYPOTHETICAL O-METHYLTRANSFERASE (EUROFUNG)-RELATED"/>
    <property type="match status" value="1"/>
</dbReference>
<dbReference type="PIRSF" id="PIRSF005739">
    <property type="entry name" value="O-mtase"/>
    <property type="match status" value="1"/>
</dbReference>
<proteinExistence type="predicted"/>
<dbReference type="GO" id="GO:0032259">
    <property type="term" value="P:methylation"/>
    <property type="evidence" value="ECO:0007669"/>
    <property type="project" value="UniProtKB-KW"/>
</dbReference>
<evidence type="ECO:0000256" key="1">
    <source>
        <dbReference type="ARBA" id="ARBA00022603"/>
    </source>
</evidence>
<dbReference type="AlphaFoldDB" id="A0A8T9BV87"/>
<protein>
    <submittedName>
        <fullName evidence="6">O-methyltransferase asqD</fullName>
    </submittedName>
</protein>
<name>A0A8T9BV87_9HELO</name>
<dbReference type="PROSITE" id="PS51683">
    <property type="entry name" value="SAM_OMT_II"/>
    <property type="match status" value="1"/>
</dbReference>
<dbReference type="InterPro" id="IPR029063">
    <property type="entry name" value="SAM-dependent_MTases_sf"/>
</dbReference>
<dbReference type="OrthoDB" id="1535081at2759"/>
<dbReference type="SUPFAM" id="SSF53335">
    <property type="entry name" value="S-adenosyl-L-methionine-dependent methyltransferases"/>
    <property type="match status" value="1"/>
</dbReference>
<accession>A0A8T9BV87</accession>
<keyword evidence="1" id="KW-0489">Methyltransferase</keyword>
<dbReference type="EMBL" id="QGMK01001834">
    <property type="protein sequence ID" value="TVY64165.1"/>
    <property type="molecule type" value="Genomic_DNA"/>
</dbReference>
<dbReference type="InterPro" id="IPR001077">
    <property type="entry name" value="COMT_C"/>
</dbReference>